<dbReference type="InterPro" id="IPR001387">
    <property type="entry name" value="Cro/C1-type_HTH"/>
</dbReference>
<protein>
    <recommendedName>
        <fullName evidence="1">HTH cro/C1-type domain-containing protein</fullName>
    </recommendedName>
</protein>
<dbReference type="Pfam" id="PF01381">
    <property type="entry name" value="HTH_3"/>
    <property type="match status" value="1"/>
</dbReference>
<feature type="domain" description="HTH cro/C1-type" evidence="1">
    <location>
        <begin position="38"/>
        <end position="92"/>
    </location>
</feature>
<comment type="caution">
    <text evidence="2">The sequence shown here is derived from an EMBL/GenBank/DDBJ whole genome shotgun (WGS) entry which is preliminary data.</text>
</comment>
<dbReference type="SUPFAM" id="SSF47413">
    <property type="entry name" value="lambda repressor-like DNA-binding domains"/>
    <property type="match status" value="1"/>
</dbReference>
<evidence type="ECO:0000259" key="1">
    <source>
        <dbReference type="PROSITE" id="PS50943"/>
    </source>
</evidence>
<dbReference type="EMBL" id="QJVJ01000015">
    <property type="protein sequence ID" value="PYI51056.1"/>
    <property type="molecule type" value="Genomic_DNA"/>
</dbReference>
<evidence type="ECO:0000313" key="3">
    <source>
        <dbReference type="Proteomes" id="UP000247476"/>
    </source>
</evidence>
<dbReference type="SMART" id="SM00530">
    <property type="entry name" value="HTH_XRE"/>
    <property type="match status" value="1"/>
</dbReference>
<gene>
    <name evidence="2" type="ORF">DLM86_27210</name>
</gene>
<proteinExistence type="predicted"/>
<keyword evidence="3" id="KW-1185">Reference proteome</keyword>
<name>A0A2V5KQR4_9BACL</name>
<dbReference type="OrthoDB" id="2923662at2"/>
<dbReference type="RefSeq" id="WP_110843210.1">
    <property type="nucleotide sequence ID" value="NZ_QJVJ01000015.1"/>
</dbReference>
<evidence type="ECO:0000313" key="2">
    <source>
        <dbReference type="EMBL" id="PYI51056.1"/>
    </source>
</evidence>
<dbReference type="Gene3D" id="1.10.260.40">
    <property type="entry name" value="lambda repressor-like DNA-binding domains"/>
    <property type="match status" value="1"/>
</dbReference>
<accession>A0A2V5KQR4</accession>
<dbReference type="AlphaFoldDB" id="A0A2V5KQR4"/>
<sequence>MKTGKRVGDHVVHELDQLEVPPEYEVLIRPKIEIAQAIKRQLENRRMSVRKLAERTGMQHPQIVRVTSGDTNYNIDTLLKLLDALDLEVVIQEKKL</sequence>
<organism evidence="2 3">
    <name type="scientific">Paenibacillus flagellatus</name>
    <dbReference type="NCBI Taxonomy" id="2211139"/>
    <lineage>
        <taxon>Bacteria</taxon>
        <taxon>Bacillati</taxon>
        <taxon>Bacillota</taxon>
        <taxon>Bacilli</taxon>
        <taxon>Bacillales</taxon>
        <taxon>Paenibacillaceae</taxon>
        <taxon>Paenibacillus</taxon>
    </lineage>
</organism>
<dbReference type="InterPro" id="IPR010982">
    <property type="entry name" value="Lambda_DNA-bd_dom_sf"/>
</dbReference>
<dbReference type="PROSITE" id="PS50943">
    <property type="entry name" value="HTH_CROC1"/>
    <property type="match status" value="1"/>
</dbReference>
<dbReference type="GO" id="GO:0003677">
    <property type="term" value="F:DNA binding"/>
    <property type="evidence" value="ECO:0007669"/>
    <property type="project" value="InterPro"/>
</dbReference>
<reference evidence="2 3" key="1">
    <citation type="submission" date="2018-05" db="EMBL/GenBank/DDBJ databases">
        <title>Paenibacillus flagellatus sp. nov., isolated from selenium mineral soil.</title>
        <authorList>
            <person name="Dai X."/>
        </authorList>
    </citation>
    <scope>NUCLEOTIDE SEQUENCE [LARGE SCALE GENOMIC DNA]</scope>
    <source>
        <strain evidence="2 3">DXL2</strain>
    </source>
</reference>
<dbReference type="Proteomes" id="UP000247476">
    <property type="component" value="Unassembled WGS sequence"/>
</dbReference>